<dbReference type="PANTHER" id="PTHR46796">
    <property type="entry name" value="HTH-TYPE TRANSCRIPTIONAL ACTIVATOR RHAS-RELATED"/>
    <property type="match status" value="1"/>
</dbReference>
<organism evidence="5 6">
    <name type="scientific">Allokutzneria albata</name>
    <name type="common">Kibdelosporangium albatum</name>
    <dbReference type="NCBI Taxonomy" id="211114"/>
    <lineage>
        <taxon>Bacteria</taxon>
        <taxon>Bacillati</taxon>
        <taxon>Actinomycetota</taxon>
        <taxon>Actinomycetes</taxon>
        <taxon>Pseudonocardiales</taxon>
        <taxon>Pseudonocardiaceae</taxon>
        <taxon>Allokutzneria</taxon>
    </lineage>
</organism>
<accession>A0A1G9SFM4</accession>
<dbReference type="STRING" id="211114.SAMN04489726_1139"/>
<dbReference type="PANTHER" id="PTHR46796:SF12">
    <property type="entry name" value="HTH-TYPE DNA-BINDING TRANSCRIPTIONAL ACTIVATOR EUTR"/>
    <property type="match status" value="1"/>
</dbReference>
<keyword evidence="3" id="KW-0804">Transcription</keyword>
<dbReference type="Proteomes" id="UP000183376">
    <property type="component" value="Chromosome I"/>
</dbReference>
<sequence length="318" mass="34922">MFETTDYEHAGEYLAGLYGSSIQLSGGKDGHRYRYVQLGADTFTIASSSLSREVTFDVGVLPALSVLVPRDITMEHRSAGIDHRFGPGEALLATTSKHGSPFTVQWQAGEAQALTLPFETLGRVAATADTRHGTPIRFTDLRPSAPTATRHLLATIDYLADALRDRPQAMREPLVATTAGNLLAATVLATFPNTALIEPTSEDRHDAHTAALHRAIAFIDDYAHLDITVADIAAAAHVTIRALQYAFRKHQNTTPTRYLRLVRLQRVHQELLAADPTAGVTITDVAARWGFFHPGRFASYYRRVYGCPPSRTLFRRSS</sequence>
<dbReference type="InterPro" id="IPR009057">
    <property type="entry name" value="Homeodomain-like_sf"/>
</dbReference>
<dbReference type="eggNOG" id="COG2207">
    <property type="taxonomic scope" value="Bacteria"/>
</dbReference>
<dbReference type="InterPro" id="IPR050204">
    <property type="entry name" value="AraC_XylS_family_regulators"/>
</dbReference>
<evidence type="ECO:0000259" key="4">
    <source>
        <dbReference type="PROSITE" id="PS01124"/>
    </source>
</evidence>
<evidence type="ECO:0000313" key="5">
    <source>
        <dbReference type="EMBL" id="SDM34273.1"/>
    </source>
</evidence>
<protein>
    <submittedName>
        <fullName evidence="5">AraC-type DNA-binding protein</fullName>
    </submittedName>
</protein>
<dbReference type="SMART" id="SM00342">
    <property type="entry name" value="HTH_ARAC"/>
    <property type="match status" value="1"/>
</dbReference>
<name>A0A1G9SFM4_ALLAB</name>
<evidence type="ECO:0000256" key="2">
    <source>
        <dbReference type="ARBA" id="ARBA00023125"/>
    </source>
</evidence>
<keyword evidence="2 5" id="KW-0238">DNA-binding</keyword>
<dbReference type="AlphaFoldDB" id="A0A1G9SFM4"/>
<dbReference type="PROSITE" id="PS01124">
    <property type="entry name" value="HTH_ARAC_FAMILY_2"/>
    <property type="match status" value="1"/>
</dbReference>
<dbReference type="EMBL" id="LT629701">
    <property type="protein sequence ID" value="SDM34273.1"/>
    <property type="molecule type" value="Genomic_DNA"/>
</dbReference>
<dbReference type="Gene3D" id="1.10.10.60">
    <property type="entry name" value="Homeodomain-like"/>
    <property type="match status" value="1"/>
</dbReference>
<keyword evidence="6" id="KW-1185">Reference proteome</keyword>
<dbReference type="Pfam" id="PF12833">
    <property type="entry name" value="HTH_18"/>
    <property type="match status" value="1"/>
</dbReference>
<dbReference type="GO" id="GO:0003700">
    <property type="term" value="F:DNA-binding transcription factor activity"/>
    <property type="evidence" value="ECO:0007669"/>
    <property type="project" value="InterPro"/>
</dbReference>
<gene>
    <name evidence="5" type="ORF">SAMN04489726_1139</name>
</gene>
<reference evidence="5 6" key="1">
    <citation type="submission" date="2016-10" db="EMBL/GenBank/DDBJ databases">
        <authorList>
            <person name="de Groot N.N."/>
        </authorList>
    </citation>
    <scope>NUCLEOTIDE SEQUENCE [LARGE SCALE GENOMIC DNA]</scope>
    <source>
        <strain evidence="5 6">DSM 44149</strain>
    </source>
</reference>
<evidence type="ECO:0000313" key="6">
    <source>
        <dbReference type="Proteomes" id="UP000183376"/>
    </source>
</evidence>
<proteinExistence type="predicted"/>
<keyword evidence="1" id="KW-0805">Transcription regulation</keyword>
<dbReference type="SUPFAM" id="SSF46689">
    <property type="entry name" value="Homeodomain-like"/>
    <property type="match status" value="2"/>
</dbReference>
<dbReference type="GO" id="GO:0043565">
    <property type="term" value="F:sequence-specific DNA binding"/>
    <property type="evidence" value="ECO:0007669"/>
    <property type="project" value="InterPro"/>
</dbReference>
<evidence type="ECO:0000256" key="3">
    <source>
        <dbReference type="ARBA" id="ARBA00023163"/>
    </source>
</evidence>
<dbReference type="InterPro" id="IPR018060">
    <property type="entry name" value="HTH_AraC"/>
</dbReference>
<evidence type="ECO:0000256" key="1">
    <source>
        <dbReference type="ARBA" id="ARBA00023015"/>
    </source>
</evidence>
<feature type="domain" description="HTH araC/xylS-type" evidence="4">
    <location>
        <begin position="213"/>
        <end position="315"/>
    </location>
</feature>